<dbReference type="Proteomes" id="UP000534294">
    <property type="component" value="Unassembled WGS sequence"/>
</dbReference>
<evidence type="ECO:0000313" key="2">
    <source>
        <dbReference type="Proteomes" id="UP000534294"/>
    </source>
</evidence>
<dbReference type="EMBL" id="JACHIF010000009">
    <property type="protein sequence ID" value="MBB5039683.1"/>
    <property type="molecule type" value="Genomic_DNA"/>
</dbReference>
<dbReference type="AlphaFoldDB" id="A0A7W7YNZ5"/>
<name>A0A7W7YNZ5_9BACT</name>
<proteinExistence type="predicted"/>
<dbReference type="InterPro" id="IPR025427">
    <property type="entry name" value="DUF4160"/>
</dbReference>
<comment type="caution">
    <text evidence="1">The sequence shown here is derived from an EMBL/GenBank/DDBJ whole genome shotgun (WGS) entry which is preliminary data.</text>
</comment>
<evidence type="ECO:0000313" key="1">
    <source>
        <dbReference type="EMBL" id="MBB5039683.1"/>
    </source>
</evidence>
<sequence length="64" mass="7274">MFYDDHLPPHFHARYEGERAAFTLDGGLMEGSFSGQAQQLIREWVTLHPAELAETGIWPSTIFP</sequence>
<accession>A0A7W7YNZ5</accession>
<protein>
    <recommendedName>
        <fullName evidence="3">DUF4160 domain-containing protein</fullName>
    </recommendedName>
</protein>
<evidence type="ECO:0008006" key="3">
    <source>
        <dbReference type="Google" id="ProtNLM"/>
    </source>
</evidence>
<gene>
    <name evidence="1" type="ORF">HNQ64_003958</name>
</gene>
<dbReference type="Pfam" id="PF13711">
    <property type="entry name" value="DUF4160"/>
    <property type="match status" value="1"/>
</dbReference>
<keyword evidence="2" id="KW-1185">Reference proteome</keyword>
<organism evidence="1 2">
    <name type="scientific">Prosthecobacter dejongeii</name>
    <dbReference type="NCBI Taxonomy" id="48465"/>
    <lineage>
        <taxon>Bacteria</taxon>
        <taxon>Pseudomonadati</taxon>
        <taxon>Verrucomicrobiota</taxon>
        <taxon>Verrucomicrobiia</taxon>
        <taxon>Verrucomicrobiales</taxon>
        <taxon>Verrucomicrobiaceae</taxon>
        <taxon>Prosthecobacter</taxon>
    </lineage>
</organism>
<reference evidence="1 2" key="1">
    <citation type="submission" date="2020-08" db="EMBL/GenBank/DDBJ databases">
        <title>Genomic Encyclopedia of Type Strains, Phase IV (KMG-IV): sequencing the most valuable type-strain genomes for metagenomic binning, comparative biology and taxonomic classification.</title>
        <authorList>
            <person name="Goeker M."/>
        </authorList>
    </citation>
    <scope>NUCLEOTIDE SEQUENCE [LARGE SCALE GENOMIC DNA]</scope>
    <source>
        <strain evidence="1 2">DSM 12251</strain>
    </source>
</reference>